<dbReference type="GO" id="GO:0005886">
    <property type="term" value="C:plasma membrane"/>
    <property type="evidence" value="ECO:0007669"/>
    <property type="project" value="TreeGrafter"/>
</dbReference>
<feature type="transmembrane region" description="Helical" evidence="6">
    <location>
        <begin position="184"/>
        <end position="204"/>
    </location>
</feature>
<dbReference type="EMBL" id="FUXZ01000002">
    <property type="protein sequence ID" value="SKA60273.1"/>
    <property type="molecule type" value="Genomic_DNA"/>
</dbReference>
<feature type="transmembrane region" description="Helical" evidence="6">
    <location>
        <begin position="105"/>
        <end position="126"/>
    </location>
</feature>
<feature type="transmembrane region" description="Helical" evidence="6">
    <location>
        <begin position="292"/>
        <end position="313"/>
    </location>
</feature>
<dbReference type="InterPro" id="IPR001182">
    <property type="entry name" value="FtsW/RodA"/>
</dbReference>
<keyword evidence="3" id="KW-0133">Cell shape</keyword>
<feature type="transmembrane region" description="Helical" evidence="6">
    <location>
        <begin position="358"/>
        <end position="379"/>
    </location>
</feature>
<evidence type="ECO:0000313" key="8">
    <source>
        <dbReference type="Proteomes" id="UP000190814"/>
    </source>
</evidence>
<dbReference type="AlphaFoldDB" id="A0A1T4V5P3"/>
<dbReference type="RefSeq" id="WP_242942959.1">
    <property type="nucleotide sequence ID" value="NZ_FUXZ01000002.1"/>
</dbReference>
<dbReference type="PANTHER" id="PTHR30474">
    <property type="entry name" value="CELL CYCLE PROTEIN"/>
    <property type="match status" value="1"/>
</dbReference>
<protein>
    <submittedName>
        <fullName evidence="7">Rod shape determining protein RodA</fullName>
    </submittedName>
</protein>
<comment type="subcellular location">
    <subcellularLocation>
        <location evidence="1">Membrane</location>
        <topology evidence="1">Multi-pass membrane protein</topology>
    </subcellularLocation>
</comment>
<dbReference type="Proteomes" id="UP000190814">
    <property type="component" value="Unassembled WGS sequence"/>
</dbReference>
<organism evidence="7 8">
    <name type="scientific">Eubacterium uniforme</name>
    <dbReference type="NCBI Taxonomy" id="39495"/>
    <lineage>
        <taxon>Bacteria</taxon>
        <taxon>Bacillati</taxon>
        <taxon>Bacillota</taxon>
        <taxon>Clostridia</taxon>
        <taxon>Eubacteriales</taxon>
        <taxon>Eubacteriaceae</taxon>
        <taxon>Eubacterium</taxon>
    </lineage>
</organism>
<evidence type="ECO:0000313" key="7">
    <source>
        <dbReference type="EMBL" id="SKA60273.1"/>
    </source>
</evidence>
<feature type="transmembrane region" description="Helical" evidence="6">
    <location>
        <begin position="50"/>
        <end position="68"/>
    </location>
</feature>
<dbReference type="GO" id="GO:0032153">
    <property type="term" value="C:cell division site"/>
    <property type="evidence" value="ECO:0007669"/>
    <property type="project" value="TreeGrafter"/>
</dbReference>
<dbReference type="STRING" id="39495.SAMN02745111_00231"/>
<keyword evidence="4 6" id="KW-1133">Transmembrane helix</keyword>
<evidence type="ECO:0000256" key="3">
    <source>
        <dbReference type="ARBA" id="ARBA00022960"/>
    </source>
</evidence>
<evidence type="ECO:0000256" key="1">
    <source>
        <dbReference type="ARBA" id="ARBA00004141"/>
    </source>
</evidence>
<feature type="transmembrane region" description="Helical" evidence="6">
    <location>
        <begin position="75"/>
        <end position="93"/>
    </location>
</feature>
<accession>A0A1T4V5P3</accession>
<dbReference type="GO" id="GO:0051301">
    <property type="term" value="P:cell division"/>
    <property type="evidence" value="ECO:0007669"/>
    <property type="project" value="InterPro"/>
</dbReference>
<proteinExistence type="predicted"/>
<dbReference type="GO" id="GO:0008360">
    <property type="term" value="P:regulation of cell shape"/>
    <property type="evidence" value="ECO:0007669"/>
    <property type="project" value="UniProtKB-KW"/>
</dbReference>
<feature type="transmembrane region" description="Helical" evidence="6">
    <location>
        <begin position="161"/>
        <end position="177"/>
    </location>
</feature>
<gene>
    <name evidence="7" type="ORF">SAMN02745111_00231</name>
</gene>
<keyword evidence="5 6" id="KW-0472">Membrane</keyword>
<sequence>MKKLFGIFKNYQLKHLDFRLLLYVIVLTTLGILVIGSASDPADGYQKKQVIGLILGLIMMCAAVIFSYKLIFRFYWIIFMVNAVLLLSVTFFGDNHMGAKRWIDLGGFAIQPSEATKVLMVIFLAAYIQKNVDNLNTLRFLISIAILCAFPLLLIYKQPDLSTTIVIFTAFVAIIFLSGLSYKIIIGIITVCIPVVAVLVYLIFTLPPDKNIIKKYQYDRIVGFYKQDNEGEERDPEKERLMYQQENSVLAIGSGGLNGKGLNNNTITSVKNGNFLSEPHTDFIFTIVGEELGFIGCVSILVLILLIVFECVIIGGHASDLQGKLFAYGFGCLIAVQTVVNVSVVTKLIPNTGLTLPFVSYGLSSLVSLYSGIGIVLNIGMQRSKNIYEEVRM</sequence>
<reference evidence="7 8" key="1">
    <citation type="submission" date="2017-02" db="EMBL/GenBank/DDBJ databases">
        <authorList>
            <person name="Peterson S.W."/>
        </authorList>
    </citation>
    <scope>NUCLEOTIDE SEQUENCE [LARGE SCALE GENOMIC DNA]</scope>
    <source>
        <strain evidence="7 8">ATCC 35992</strain>
    </source>
</reference>
<evidence type="ECO:0000256" key="6">
    <source>
        <dbReference type="SAM" id="Phobius"/>
    </source>
</evidence>
<dbReference type="GO" id="GO:0015648">
    <property type="term" value="F:lipid-linked peptidoglycan transporter activity"/>
    <property type="evidence" value="ECO:0007669"/>
    <property type="project" value="TreeGrafter"/>
</dbReference>
<keyword evidence="8" id="KW-1185">Reference proteome</keyword>
<feature type="transmembrane region" description="Helical" evidence="6">
    <location>
        <begin position="20"/>
        <end position="38"/>
    </location>
</feature>
<evidence type="ECO:0000256" key="2">
    <source>
        <dbReference type="ARBA" id="ARBA00022692"/>
    </source>
</evidence>
<evidence type="ECO:0000256" key="4">
    <source>
        <dbReference type="ARBA" id="ARBA00022989"/>
    </source>
</evidence>
<dbReference type="PANTHER" id="PTHR30474:SF1">
    <property type="entry name" value="PEPTIDOGLYCAN GLYCOSYLTRANSFERASE MRDB"/>
    <property type="match status" value="1"/>
</dbReference>
<dbReference type="Pfam" id="PF01098">
    <property type="entry name" value="FTSW_RODA_SPOVE"/>
    <property type="match status" value="1"/>
</dbReference>
<feature type="transmembrane region" description="Helical" evidence="6">
    <location>
        <begin position="138"/>
        <end position="155"/>
    </location>
</feature>
<name>A0A1T4V5P3_9FIRM</name>
<evidence type="ECO:0000256" key="5">
    <source>
        <dbReference type="ARBA" id="ARBA00023136"/>
    </source>
</evidence>
<keyword evidence="2 6" id="KW-0812">Transmembrane</keyword>
<feature type="transmembrane region" description="Helical" evidence="6">
    <location>
        <begin position="325"/>
        <end position="346"/>
    </location>
</feature>